<accession>A0A7Z7NKB2</accession>
<gene>
    <name evidence="1" type="ORF">XFF6991_570153</name>
</gene>
<organism evidence="1 2">
    <name type="scientific">Xanthomonas campestris pv. phaseoli</name>
    <dbReference type="NCBI Taxonomy" id="317013"/>
    <lineage>
        <taxon>Bacteria</taxon>
        <taxon>Pseudomonadati</taxon>
        <taxon>Pseudomonadota</taxon>
        <taxon>Gammaproteobacteria</taxon>
        <taxon>Lysobacterales</taxon>
        <taxon>Lysobacteraceae</taxon>
        <taxon>Xanthomonas</taxon>
    </lineage>
</organism>
<dbReference type="RefSeq" id="WP_199428851.1">
    <property type="nucleotide sequence ID" value="NZ_OCZC01000085.1"/>
</dbReference>
<reference evidence="1 2" key="1">
    <citation type="submission" date="2017-10" db="EMBL/GenBank/DDBJ databases">
        <authorList>
            <person name="Regsiter A."/>
            <person name="William W."/>
        </authorList>
    </citation>
    <scope>NUCLEOTIDE SEQUENCE [LARGE SCALE GENOMIC DNA]</scope>
    <source>
        <strain evidence="1 2">CFBP6991</strain>
    </source>
</reference>
<dbReference type="AlphaFoldDB" id="A0A7Z7NKB2"/>
<evidence type="ECO:0000313" key="2">
    <source>
        <dbReference type="Proteomes" id="UP000234345"/>
    </source>
</evidence>
<dbReference type="EMBL" id="OCZC01000085">
    <property type="protein sequence ID" value="SOO26588.1"/>
    <property type="molecule type" value="Genomic_DNA"/>
</dbReference>
<evidence type="ECO:0000313" key="1">
    <source>
        <dbReference type="EMBL" id="SOO26588.1"/>
    </source>
</evidence>
<name>A0A7Z7NKB2_XANCH</name>
<sequence length="207" mass="21960">MFTYADGSPIKAGDSVLLENGQTPGTVELVVLMPSEMQAIGVEELGVMLLSPPFGRVYLPEWSLRREPLEFVSHGPSALQLIQADAASKLGLIQALGAMDNLWGRVEEACWSSVPHVAHRPATEADVTEGRAVFYIPGGSEPADFTLPCCALQRLESGESEPVVVIQAEHGPSGVILGVRPLCGGNSICMLSEVELLSGGFPLRHGT</sequence>
<protein>
    <submittedName>
        <fullName evidence="1">Integron gene cassette protein (Modular protein)</fullName>
    </submittedName>
</protein>
<dbReference type="Proteomes" id="UP000234345">
    <property type="component" value="Unassembled WGS sequence"/>
</dbReference>
<proteinExistence type="predicted"/>
<comment type="caution">
    <text evidence="1">The sequence shown here is derived from an EMBL/GenBank/DDBJ whole genome shotgun (WGS) entry which is preliminary data.</text>
</comment>